<protein>
    <submittedName>
        <fullName evidence="1">Uncharacterized protein</fullName>
    </submittedName>
</protein>
<evidence type="ECO:0000313" key="2">
    <source>
        <dbReference type="Proteomes" id="UP000184280"/>
    </source>
</evidence>
<dbReference type="AlphaFoldDB" id="A0A1M7KZP7"/>
<gene>
    <name evidence="1" type="ORF">SAMN04488494_2485</name>
</gene>
<dbReference type="Proteomes" id="UP000184280">
    <property type="component" value="Unassembled WGS sequence"/>
</dbReference>
<reference evidence="1 2" key="1">
    <citation type="submission" date="2016-11" db="EMBL/GenBank/DDBJ databases">
        <authorList>
            <person name="Jaros S."/>
            <person name="Januszkiewicz K."/>
            <person name="Wedrychowicz H."/>
        </authorList>
    </citation>
    <scope>NUCLEOTIDE SEQUENCE [LARGE SCALE GENOMIC DNA]</scope>
    <source>
        <strain evidence="1 2">BPI-34</strain>
    </source>
</reference>
<proteinExistence type="predicted"/>
<accession>A0A1M7KZP7</accession>
<dbReference type="RefSeq" id="WP_073046216.1">
    <property type="nucleotide sequence ID" value="NZ_FRCJ01000005.1"/>
</dbReference>
<sequence>MEKEHTITEEQKQLLQQTKLENGTNAWDWVLSQREEDQYWAVVGILSCMKKGYNLNDLMICWEARDIRYSK</sequence>
<name>A0A1M7KZP7_XYLRU</name>
<dbReference type="EMBL" id="FRCJ01000005">
    <property type="protein sequence ID" value="SHM71037.1"/>
    <property type="molecule type" value="Genomic_DNA"/>
</dbReference>
<organism evidence="1 2">
    <name type="scientific">Xylanibacter ruminicola</name>
    <name type="common">Prevotella ruminicola</name>
    <dbReference type="NCBI Taxonomy" id="839"/>
    <lineage>
        <taxon>Bacteria</taxon>
        <taxon>Pseudomonadati</taxon>
        <taxon>Bacteroidota</taxon>
        <taxon>Bacteroidia</taxon>
        <taxon>Bacteroidales</taxon>
        <taxon>Prevotellaceae</taxon>
        <taxon>Xylanibacter</taxon>
    </lineage>
</organism>
<evidence type="ECO:0000313" key="1">
    <source>
        <dbReference type="EMBL" id="SHM71037.1"/>
    </source>
</evidence>